<reference evidence="1 2" key="1">
    <citation type="journal article" date="2021" name="Commun. Biol.">
        <title>The genome of Shorea leprosula (Dipterocarpaceae) highlights the ecological relevance of drought in aseasonal tropical rainforests.</title>
        <authorList>
            <person name="Ng K.K.S."/>
            <person name="Kobayashi M.J."/>
            <person name="Fawcett J.A."/>
            <person name="Hatakeyama M."/>
            <person name="Paape T."/>
            <person name="Ng C.H."/>
            <person name="Ang C.C."/>
            <person name="Tnah L.H."/>
            <person name="Lee C.T."/>
            <person name="Nishiyama T."/>
            <person name="Sese J."/>
            <person name="O'Brien M.J."/>
            <person name="Copetti D."/>
            <person name="Mohd Noor M.I."/>
            <person name="Ong R.C."/>
            <person name="Putra M."/>
            <person name="Sireger I.Z."/>
            <person name="Indrioko S."/>
            <person name="Kosugi Y."/>
            <person name="Izuno A."/>
            <person name="Isagi Y."/>
            <person name="Lee S.L."/>
            <person name="Shimizu K.K."/>
        </authorList>
    </citation>
    <scope>NUCLEOTIDE SEQUENCE [LARGE SCALE GENOMIC DNA]</scope>
    <source>
        <strain evidence="1">214</strain>
    </source>
</reference>
<proteinExistence type="predicted"/>
<keyword evidence="2" id="KW-1185">Reference proteome</keyword>
<accession>A0AAV5HSW4</accession>
<sequence>MIIDFGSGSTENGRLELGVGCLSDVVFQDLMVSESTS</sequence>
<evidence type="ECO:0000313" key="2">
    <source>
        <dbReference type="Proteomes" id="UP001054252"/>
    </source>
</evidence>
<dbReference type="Proteomes" id="UP001054252">
    <property type="component" value="Unassembled WGS sequence"/>
</dbReference>
<gene>
    <name evidence="1" type="ORF">SLEP1_g3211</name>
</gene>
<dbReference type="EMBL" id="BPVZ01000003">
    <property type="protein sequence ID" value="GKU89014.1"/>
    <property type="molecule type" value="Genomic_DNA"/>
</dbReference>
<organism evidence="1 2">
    <name type="scientific">Rubroshorea leprosula</name>
    <dbReference type="NCBI Taxonomy" id="152421"/>
    <lineage>
        <taxon>Eukaryota</taxon>
        <taxon>Viridiplantae</taxon>
        <taxon>Streptophyta</taxon>
        <taxon>Embryophyta</taxon>
        <taxon>Tracheophyta</taxon>
        <taxon>Spermatophyta</taxon>
        <taxon>Magnoliopsida</taxon>
        <taxon>eudicotyledons</taxon>
        <taxon>Gunneridae</taxon>
        <taxon>Pentapetalae</taxon>
        <taxon>rosids</taxon>
        <taxon>malvids</taxon>
        <taxon>Malvales</taxon>
        <taxon>Dipterocarpaceae</taxon>
        <taxon>Rubroshorea</taxon>
    </lineage>
</organism>
<name>A0AAV5HSW4_9ROSI</name>
<protein>
    <submittedName>
        <fullName evidence="1">Uncharacterized protein</fullName>
    </submittedName>
</protein>
<comment type="caution">
    <text evidence="1">The sequence shown here is derived from an EMBL/GenBank/DDBJ whole genome shotgun (WGS) entry which is preliminary data.</text>
</comment>
<dbReference type="AlphaFoldDB" id="A0AAV5HSW4"/>
<evidence type="ECO:0000313" key="1">
    <source>
        <dbReference type="EMBL" id="GKU89014.1"/>
    </source>
</evidence>